<keyword evidence="3" id="KW-1185">Reference proteome</keyword>
<dbReference type="Proteomes" id="UP000559626">
    <property type="component" value="Unassembled WGS sequence"/>
</dbReference>
<organism evidence="2 3">
    <name type="scientific">Hymenobacter polaris</name>
    <dbReference type="NCBI Taxonomy" id="2682546"/>
    <lineage>
        <taxon>Bacteria</taxon>
        <taxon>Pseudomonadati</taxon>
        <taxon>Bacteroidota</taxon>
        <taxon>Cytophagia</taxon>
        <taxon>Cytophagales</taxon>
        <taxon>Hymenobacteraceae</taxon>
        <taxon>Hymenobacter</taxon>
    </lineage>
</organism>
<name>A0A7Y0AHT9_9BACT</name>
<comment type="caution">
    <text evidence="2">The sequence shown here is derived from an EMBL/GenBank/DDBJ whole genome shotgun (WGS) entry which is preliminary data.</text>
</comment>
<sequence length="87" mass="9361">MSFEFFPGVGVVHLNLAKPRRPAPAGTIHRWSGPATRGGPPVHCLKCGCKKAQRRDYTVLYVAPGGRQQTELRPPCTGKPATPLQAA</sequence>
<feature type="region of interest" description="Disordered" evidence="1">
    <location>
        <begin position="68"/>
        <end position="87"/>
    </location>
</feature>
<accession>A0A7Y0AHT9</accession>
<dbReference type="EMBL" id="JABBGH010000003">
    <property type="protein sequence ID" value="NML67626.1"/>
    <property type="molecule type" value="Genomic_DNA"/>
</dbReference>
<proteinExistence type="predicted"/>
<dbReference type="AlphaFoldDB" id="A0A7Y0AHT9"/>
<evidence type="ECO:0000256" key="1">
    <source>
        <dbReference type="SAM" id="MobiDB-lite"/>
    </source>
</evidence>
<dbReference type="RefSeq" id="WP_169533279.1">
    <property type="nucleotide sequence ID" value="NZ_JABBGH010000003.1"/>
</dbReference>
<protein>
    <submittedName>
        <fullName evidence="2">Uncharacterized protein</fullName>
    </submittedName>
</protein>
<evidence type="ECO:0000313" key="2">
    <source>
        <dbReference type="EMBL" id="NML67626.1"/>
    </source>
</evidence>
<gene>
    <name evidence="2" type="ORF">HHL22_20690</name>
</gene>
<evidence type="ECO:0000313" key="3">
    <source>
        <dbReference type="Proteomes" id="UP000559626"/>
    </source>
</evidence>
<reference evidence="2 3" key="1">
    <citation type="submission" date="2020-04" db="EMBL/GenBank/DDBJ databases">
        <title>Hymenobacter polaris sp. nov., isolated from Arctic soil.</title>
        <authorList>
            <person name="Dahal R.H."/>
        </authorList>
    </citation>
    <scope>NUCLEOTIDE SEQUENCE [LARGE SCALE GENOMIC DNA]</scope>
    <source>
        <strain evidence="2 3">RP-2-7</strain>
    </source>
</reference>